<feature type="compositionally biased region" description="Basic and acidic residues" evidence="1">
    <location>
        <begin position="517"/>
        <end position="534"/>
    </location>
</feature>
<dbReference type="OrthoDB" id="27237at2759"/>
<dbReference type="GO" id="GO:0005634">
    <property type="term" value="C:nucleus"/>
    <property type="evidence" value="ECO:0007669"/>
    <property type="project" value="TreeGrafter"/>
</dbReference>
<dbReference type="Pfam" id="PF07093">
    <property type="entry name" value="SGT1"/>
    <property type="match status" value="1"/>
</dbReference>
<sequence>MDRSPQQSNTDTCTYQIDFPPPSDSPSALTDLCAQILAFVSSSASTYIWHKQPFSLGLSPLSFTASASQQQHQWLQGKTDVTDAVDDEWFIVWLLRQVTNKWNDAVVAVEDDDGEFLLIEAAEVLPNWVTPQNAANRLWIYRGHLHLVPLEHKSALPFQDASMNPSFDPDEEGFIDRTTAIALVRDDEIDTLAPKEVEAAVWARIDGYPGKIKEHHHRTLAYLPTDVALALSDSPGLIAEAVGAFYEREPGTLKACNTMSRFPPAPPLPSASSSSSADSAPPESMTDSASSLPDTVFVPTLLTRPLYSQLVLQRFYPPKPFEKVGWMEAKLGKEDERRRSVGMKIACGFEMLYKLTSSQVRLSTSDDPLAFAPSNPQYRAFLKQLEEKGFFEGEVEGSEKWKEKERAAREGWAKAKTDRPIPPFAQRVDEAAARARSSPNPLPDRIPNPATLSPSAALALEDSEDWLSLDEQGLEDILASRGEGRGGLDDEGFSDDEEEDEEEGEREGMQGVDGGEGGEKGGKSRTQEEREGERKARRVARRLEEMAGKVENFVEGRGAVEGALFEDERSDDDADSDEDVEMPTMTAEERASRMDTLVAPLPTSEWGQKAPSAPAPPPLADSAPASRGPPRPSKLTAEKYDGASSDDSDTDDEAMPEGEEGLGGEEVEGEDGPSVVNEEEMMDMGEEMDEFLKFATETLGLSEEQYEGILGERRKRGAFVPGPAKEKKTNVIPSTSSSSSAKPSTRSTPQPPPIRQPLRNPNLADFDSLMEKMEAELAQAKKGVKPSPAPAAASSSSHPSASPPSSSAKPRSSDRIVVDSLSDSDSAPEDDDASMEAMDAELSNMLKGMGGDGSGGAMDYNLVKNFLESFQSQGGFAGPAGNLSGRLGFRMPRDAEE</sequence>
<dbReference type="InterPro" id="IPR010770">
    <property type="entry name" value="Ecd"/>
</dbReference>
<feature type="compositionally biased region" description="Low complexity" evidence="1">
    <location>
        <begin position="790"/>
        <end position="810"/>
    </location>
</feature>
<feature type="compositionally biased region" description="Acidic residues" evidence="1">
    <location>
        <begin position="644"/>
        <end position="680"/>
    </location>
</feature>
<evidence type="ECO:0000256" key="1">
    <source>
        <dbReference type="SAM" id="MobiDB-lite"/>
    </source>
</evidence>
<feature type="region of interest" description="Disordered" evidence="1">
    <location>
        <begin position="474"/>
        <end position="680"/>
    </location>
</feature>
<keyword evidence="3" id="KW-1185">Reference proteome</keyword>
<reference evidence="3" key="1">
    <citation type="submission" date="2015-02" db="EMBL/GenBank/DDBJ databases">
        <authorList>
            <person name="Gon?alves P."/>
        </authorList>
    </citation>
    <scope>NUCLEOTIDE SEQUENCE [LARGE SCALE GENOMIC DNA]</scope>
</reference>
<organism evidence="2 3">
    <name type="scientific">Sporidiobolus salmonicolor</name>
    <name type="common">Yeast-like fungus</name>
    <name type="synonym">Sporobolomyces salmonicolor</name>
    <dbReference type="NCBI Taxonomy" id="5005"/>
    <lineage>
        <taxon>Eukaryota</taxon>
        <taxon>Fungi</taxon>
        <taxon>Dikarya</taxon>
        <taxon>Basidiomycota</taxon>
        <taxon>Pucciniomycotina</taxon>
        <taxon>Microbotryomycetes</taxon>
        <taxon>Sporidiobolales</taxon>
        <taxon>Sporidiobolaceae</taxon>
        <taxon>Sporobolomyces</taxon>
    </lineage>
</organism>
<accession>A0A0D6EHU9</accession>
<feature type="region of interest" description="Disordered" evidence="1">
    <location>
        <begin position="429"/>
        <end position="457"/>
    </location>
</feature>
<feature type="compositionally biased region" description="Low complexity" evidence="1">
    <location>
        <begin position="270"/>
        <end position="282"/>
    </location>
</feature>
<feature type="compositionally biased region" description="Acidic residues" evidence="1">
    <location>
        <begin position="489"/>
        <end position="505"/>
    </location>
</feature>
<gene>
    <name evidence="2" type="primary">SPOSA6832_00866</name>
</gene>
<name>A0A0D6EHU9_SPOSA</name>
<evidence type="ECO:0000313" key="3">
    <source>
        <dbReference type="Proteomes" id="UP000243876"/>
    </source>
</evidence>
<feature type="region of interest" description="Disordered" evidence="1">
    <location>
        <begin position="257"/>
        <end position="291"/>
    </location>
</feature>
<proteinExistence type="predicted"/>
<feature type="compositionally biased region" description="Basic and acidic residues" evidence="1">
    <location>
        <begin position="541"/>
        <end position="554"/>
    </location>
</feature>
<feature type="compositionally biased region" description="Acidic residues" evidence="1">
    <location>
        <begin position="564"/>
        <end position="581"/>
    </location>
</feature>
<feature type="region of interest" description="Disordered" evidence="1">
    <location>
        <begin position="710"/>
        <end position="847"/>
    </location>
</feature>
<evidence type="ECO:0000313" key="2">
    <source>
        <dbReference type="EMBL" id="CEQ39353.1"/>
    </source>
</evidence>
<dbReference type="PANTHER" id="PTHR13060:SF0">
    <property type="entry name" value="PROTEIN ECDYSONELESS HOMOLOG"/>
    <property type="match status" value="1"/>
</dbReference>
<protein>
    <submittedName>
        <fullName evidence="2">SPOSA6832_00866-mRNA-1:cds</fullName>
    </submittedName>
</protein>
<dbReference type="PANTHER" id="PTHR13060">
    <property type="entry name" value="SGT1 PROTEIN HSGT1 SUPPRESSOR OF GCR2"/>
    <property type="match status" value="1"/>
</dbReference>
<feature type="region of interest" description="Disordered" evidence="1">
    <location>
        <begin position="876"/>
        <end position="897"/>
    </location>
</feature>
<dbReference type="EMBL" id="CENE01000002">
    <property type="protein sequence ID" value="CEQ39353.1"/>
    <property type="molecule type" value="Genomic_DNA"/>
</dbReference>
<feature type="compositionally biased region" description="Low complexity" evidence="1">
    <location>
        <begin position="733"/>
        <end position="748"/>
    </location>
</feature>
<dbReference type="Proteomes" id="UP000243876">
    <property type="component" value="Unassembled WGS sequence"/>
</dbReference>
<dbReference type="AlphaFoldDB" id="A0A0D6EHU9"/>